<accession>A0A7Y0L0X9</accession>
<evidence type="ECO:0000313" key="6">
    <source>
        <dbReference type="Proteomes" id="UP000533476"/>
    </source>
</evidence>
<dbReference type="Pfam" id="PF02502">
    <property type="entry name" value="LacAB_rpiB"/>
    <property type="match status" value="1"/>
</dbReference>
<feature type="binding site" evidence="4">
    <location>
        <begin position="66"/>
        <end position="70"/>
    </location>
    <ligand>
        <name>D-ribulose 5-phosphate</name>
        <dbReference type="ChEBI" id="CHEBI:58121"/>
    </ligand>
</feature>
<gene>
    <name evidence="5" type="primary">rpiB</name>
    <name evidence="5" type="ORF">HIJ39_01405</name>
</gene>
<keyword evidence="6" id="KW-1185">Reference proteome</keyword>
<feature type="active site" description="Proton acceptor" evidence="3">
    <location>
        <position position="65"/>
    </location>
</feature>
<dbReference type="InterPro" id="IPR036569">
    <property type="entry name" value="RpiB_LacA_LacB_sf"/>
</dbReference>
<sequence length="150" mass="16324">MRIAVGADHAGWPLKEPLVAFLIEHGWDVEDFGTFSPDSVDYPDYALKVGEAVARGNVDRGLLLCGSGQGMCMTANKIIGVRAALAHDVVSARLAREHNDANVLTMGGRFVAQPLAEEILLTFLSTEFAGGRHVRRVEKIQTIERREPGL</sequence>
<dbReference type="Proteomes" id="UP000533476">
    <property type="component" value="Unassembled WGS sequence"/>
</dbReference>
<dbReference type="GO" id="GO:0009052">
    <property type="term" value="P:pentose-phosphate shunt, non-oxidative branch"/>
    <property type="evidence" value="ECO:0007669"/>
    <property type="project" value="TreeGrafter"/>
</dbReference>
<dbReference type="NCBIfam" id="TIGR00689">
    <property type="entry name" value="rpiB_lacA_lacB"/>
    <property type="match status" value="1"/>
</dbReference>
<dbReference type="GO" id="GO:0019316">
    <property type="term" value="P:D-allose catabolic process"/>
    <property type="evidence" value="ECO:0007669"/>
    <property type="project" value="TreeGrafter"/>
</dbReference>
<comment type="caution">
    <text evidence="5">The sequence shown here is derived from an EMBL/GenBank/DDBJ whole genome shotgun (WGS) entry which is preliminary data.</text>
</comment>
<evidence type="ECO:0000256" key="3">
    <source>
        <dbReference type="PIRSR" id="PIRSR005384-1"/>
    </source>
</evidence>
<dbReference type="EMBL" id="JABBVZ010000003">
    <property type="protein sequence ID" value="NMP21013.1"/>
    <property type="molecule type" value="Genomic_DNA"/>
</dbReference>
<organism evidence="5 6">
    <name type="scientific">Sulfobacillus harzensis</name>
    <dbReference type="NCBI Taxonomy" id="2729629"/>
    <lineage>
        <taxon>Bacteria</taxon>
        <taxon>Bacillati</taxon>
        <taxon>Bacillota</taxon>
        <taxon>Clostridia</taxon>
        <taxon>Eubacteriales</taxon>
        <taxon>Clostridiales Family XVII. Incertae Sedis</taxon>
        <taxon>Sulfobacillus</taxon>
    </lineage>
</organism>
<feature type="binding site" evidence="4">
    <location>
        <position position="109"/>
    </location>
    <ligand>
        <name>D-ribulose 5-phosphate</name>
        <dbReference type="ChEBI" id="CHEBI:58121"/>
    </ligand>
</feature>
<keyword evidence="2 5" id="KW-0413">Isomerase</keyword>
<evidence type="ECO:0000256" key="1">
    <source>
        <dbReference type="ARBA" id="ARBA00008754"/>
    </source>
</evidence>
<feature type="binding site" evidence="4">
    <location>
        <begin position="8"/>
        <end position="9"/>
    </location>
    <ligand>
        <name>D-ribulose 5-phosphate</name>
        <dbReference type="ChEBI" id="CHEBI:58121"/>
    </ligand>
</feature>
<dbReference type="EC" id="5.3.1.6" evidence="5"/>
<dbReference type="NCBIfam" id="NF004051">
    <property type="entry name" value="PRK05571.1"/>
    <property type="match status" value="1"/>
</dbReference>
<feature type="active site" description="Proton donor" evidence="3">
    <location>
        <position position="98"/>
    </location>
</feature>
<dbReference type="PANTHER" id="PTHR30345">
    <property type="entry name" value="RIBOSE-5-PHOSPHATE ISOMERASE B"/>
    <property type="match status" value="1"/>
</dbReference>
<dbReference type="PIRSF" id="PIRSF005384">
    <property type="entry name" value="RpiB_LacA_B"/>
    <property type="match status" value="1"/>
</dbReference>
<evidence type="ECO:0000313" key="5">
    <source>
        <dbReference type="EMBL" id="NMP21013.1"/>
    </source>
</evidence>
<feature type="binding site" evidence="4">
    <location>
        <position position="132"/>
    </location>
    <ligand>
        <name>D-ribulose 5-phosphate</name>
        <dbReference type="ChEBI" id="CHEBI:58121"/>
    </ligand>
</feature>
<dbReference type="PANTHER" id="PTHR30345:SF0">
    <property type="entry name" value="DNA DAMAGE-REPAIR_TOLERATION PROTEIN DRT102"/>
    <property type="match status" value="1"/>
</dbReference>
<comment type="similarity">
    <text evidence="1">Belongs to the LacAB/RpiB family.</text>
</comment>
<dbReference type="InterPro" id="IPR004785">
    <property type="entry name" value="RpiB"/>
</dbReference>
<proteinExistence type="inferred from homology"/>
<dbReference type="InterPro" id="IPR003500">
    <property type="entry name" value="RpiB_LacA_LacB"/>
</dbReference>
<dbReference type="AlphaFoldDB" id="A0A7Y0L0X9"/>
<dbReference type="RefSeq" id="WP_169095929.1">
    <property type="nucleotide sequence ID" value="NZ_JABBVZ010000003.1"/>
</dbReference>
<dbReference type="SUPFAM" id="SSF89623">
    <property type="entry name" value="Ribose/Galactose isomerase RpiB/AlsB"/>
    <property type="match status" value="1"/>
</dbReference>
<feature type="binding site" evidence="4">
    <location>
        <position position="99"/>
    </location>
    <ligand>
        <name>D-ribulose 5-phosphate</name>
        <dbReference type="ChEBI" id="CHEBI:58121"/>
    </ligand>
</feature>
<evidence type="ECO:0000256" key="2">
    <source>
        <dbReference type="ARBA" id="ARBA00023235"/>
    </source>
</evidence>
<dbReference type="NCBIfam" id="TIGR01120">
    <property type="entry name" value="rpiB"/>
    <property type="match status" value="1"/>
</dbReference>
<evidence type="ECO:0000256" key="4">
    <source>
        <dbReference type="PIRSR" id="PIRSR005384-2"/>
    </source>
</evidence>
<protein>
    <submittedName>
        <fullName evidence="5">Ribose 5-phosphate isomerase B</fullName>
        <ecNumber evidence="5">5.3.1.6</ecNumber>
    </submittedName>
</protein>
<reference evidence="5 6" key="1">
    <citation type="submission" date="2020-04" db="EMBL/GenBank/DDBJ databases">
        <authorList>
            <person name="Zhang R."/>
            <person name="Schippers A."/>
        </authorList>
    </citation>
    <scope>NUCLEOTIDE SEQUENCE [LARGE SCALE GENOMIC DNA]</scope>
    <source>
        <strain evidence="5 6">DSM 109850</strain>
    </source>
</reference>
<feature type="binding site" evidence="4">
    <location>
        <position position="136"/>
    </location>
    <ligand>
        <name>D-ribulose 5-phosphate</name>
        <dbReference type="ChEBI" id="CHEBI:58121"/>
    </ligand>
</feature>
<name>A0A7Y0L0X9_9FIRM</name>
<dbReference type="GO" id="GO:0004751">
    <property type="term" value="F:ribose-5-phosphate isomerase activity"/>
    <property type="evidence" value="ECO:0007669"/>
    <property type="project" value="UniProtKB-EC"/>
</dbReference>
<dbReference type="Gene3D" id="3.40.1400.10">
    <property type="entry name" value="Sugar-phosphate isomerase, RpiB/LacA/LacB"/>
    <property type="match status" value="1"/>
</dbReference>